<dbReference type="EMBL" id="FUEG01000006">
    <property type="protein sequence ID" value="SJL05694.1"/>
    <property type="molecule type" value="Genomic_DNA"/>
</dbReference>
<evidence type="ECO:0000256" key="1">
    <source>
        <dbReference type="ARBA" id="ARBA00022741"/>
    </source>
</evidence>
<dbReference type="GO" id="GO:0005829">
    <property type="term" value="C:cytosol"/>
    <property type="evidence" value="ECO:0007669"/>
    <property type="project" value="TreeGrafter"/>
</dbReference>
<accession>A0A284RAD0</accession>
<dbReference type="PROSITE" id="PS50011">
    <property type="entry name" value="PROTEIN_KINASE_DOM"/>
    <property type="match status" value="1"/>
</dbReference>
<feature type="region of interest" description="Disordered" evidence="4">
    <location>
        <begin position="189"/>
        <end position="241"/>
    </location>
</feature>
<dbReference type="GO" id="GO:0045719">
    <property type="term" value="P:negative regulation of glycogen biosynthetic process"/>
    <property type="evidence" value="ECO:0007669"/>
    <property type="project" value="TreeGrafter"/>
</dbReference>
<dbReference type="SMART" id="SM00220">
    <property type="entry name" value="S_TKc"/>
    <property type="match status" value="1"/>
</dbReference>
<dbReference type="OMA" id="KKGGWDT"/>
<feature type="compositionally biased region" description="Low complexity" evidence="4">
    <location>
        <begin position="273"/>
        <end position="289"/>
    </location>
</feature>
<keyword evidence="7" id="KW-1185">Reference proteome</keyword>
<dbReference type="InterPro" id="IPR011009">
    <property type="entry name" value="Kinase-like_dom_sf"/>
</dbReference>
<reference evidence="7" key="1">
    <citation type="journal article" date="2017" name="Nat. Ecol. Evol.">
        <title>Genome expansion and lineage-specific genetic innovations in the forest pathogenic fungi Armillaria.</title>
        <authorList>
            <person name="Sipos G."/>
            <person name="Prasanna A.N."/>
            <person name="Walter M.C."/>
            <person name="O'Connor E."/>
            <person name="Balint B."/>
            <person name="Krizsan K."/>
            <person name="Kiss B."/>
            <person name="Hess J."/>
            <person name="Varga T."/>
            <person name="Slot J."/>
            <person name="Riley R."/>
            <person name="Boka B."/>
            <person name="Rigling D."/>
            <person name="Barry K."/>
            <person name="Lee J."/>
            <person name="Mihaltcheva S."/>
            <person name="LaButti K."/>
            <person name="Lipzen A."/>
            <person name="Waldron R."/>
            <person name="Moloney N.M."/>
            <person name="Sperisen C."/>
            <person name="Kredics L."/>
            <person name="Vagvoelgyi C."/>
            <person name="Patrignani A."/>
            <person name="Fitzpatrick D."/>
            <person name="Nagy I."/>
            <person name="Doyle S."/>
            <person name="Anderson J.B."/>
            <person name="Grigoriev I.V."/>
            <person name="Gueldener U."/>
            <person name="Muensterkoetter M."/>
            <person name="Nagy L.G."/>
        </authorList>
    </citation>
    <scope>NUCLEOTIDE SEQUENCE [LARGE SCALE GENOMIC DNA]</scope>
    <source>
        <strain evidence="7">C18/9</strain>
    </source>
</reference>
<keyword evidence="1 3" id="KW-0547">Nucleotide-binding</keyword>
<dbReference type="InterPro" id="IPR008271">
    <property type="entry name" value="Ser/Thr_kinase_AS"/>
</dbReference>
<gene>
    <name evidence="6" type="ORF">ARMOST_09030</name>
</gene>
<dbReference type="InterPro" id="IPR000719">
    <property type="entry name" value="Prot_kinase_dom"/>
</dbReference>
<dbReference type="OrthoDB" id="10252171at2759"/>
<dbReference type="GO" id="GO:0035556">
    <property type="term" value="P:intracellular signal transduction"/>
    <property type="evidence" value="ECO:0007669"/>
    <property type="project" value="TreeGrafter"/>
</dbReference>
<feature type="domain" description="Protein kinase" evidence="5">
    <location>
        <begin position="304"/>
        <end position="637"/>
    </location>
</feature>
<protein>
    <recommendedName>
        <fullName evidence="5">Protein kinase domain-containing protein</fullName>
    </recommendedName>
</protein>
<evidence type="ECO:0000256" key="3">
    <source>
        <dbReference type="PROSITE-ProRule" id="PRU10141"/>
    </source>
</evidence>
<feature type="region of interest" description="Disordered" evidence="4">
    <location>
        <begin position="383"/>
        <end position="406"/>
    </location>
</feature>
<feature type="binding site" evidence="3">
    <location>
        <position position="337"/>
    </location>
    <ligand>
        <name>ATP</name>
        <dbReference type="ChEBI" id="CHEBI:30616"/>
    </ligand>
</feature>
<dbReference type="PANTHER" id="PTHR24346:SF51">
    <property type="entry name" value="PAS DOMAIN-CONTAINING SERINE_THREONINE-PROTEIN KINASE"/>
    <property type="match status" value="1"/>
</dbReference>
<feature type="region of interest" description="Disordered" evidence="4">
    <location>
        <begin position="248"/>
        <end position="267"/>
    </location>
</feature>
<keyword evidence="2 3" id="KW-0067">ATP-binding</keyword>
<dbReference type="Pfam" id="PF00069">
    <property type="entry name" value="Pkinase"/>
    <property type="match status" value="1"/>
</dbReference>
<dbReference type="InterPro" id="IPR017441">
    <property type="entry name" value="Protein_kinase_ATP_BS"/>
</dbReference>
<evidence type="ECO:0000313" key="6">
    <source>
        <dbReference type="EMBL" id="SJL05694.1"/>
    </source>
</evidence>
<feature type="region of interest" description="Disordered" evidence="4">
    <location>
        <begin position="1"/>
        <end position="49"/>
    </location>
</feature>
<evidence type="ECO:0000256" key="4">
    <source>
        <dbReference type="SAM" id="MobiDB-lite"/>
    </source>
</evidence>
<feature type="compositionally biased region" description="Low complexity" evidence="4">
    <location>
        <begin position="197"/>
        <end position="228"/>
    </location>
</feature>
<dbReference type="GO" id="GO:0004674">
    <property type="term" value="F:protein serine/threonine kinase activity"/>
    <property type="evidence" value="ECO:0007669"/>
    <property type="project" value="TreeGrafter"/>
</dbReference>
<dbReference type="GO" id="GO:0005524">
    <property type="term" value="F:ATP binding"/>
    <property type="evidence" value="ECO:0007669"/>
    <property type="project" value="UniProtKB-UniRule"/>
</dbReference>
<feature type="compositionally biased region" description="Polar residues" evidence="4">
    <location>
        <begin position="123"/>
        <end position="136"/>
    </location>
</feature>
<dbReference type="AlphaFoldDB" id="A0A284RAD0"/>
<evidence type="ECO:0000313" key="7">
    <source>
        <dbReference type="Proteomes" id="UP000219338"/>
    </source>
</evidence>
<name>A0A284RAD0_ARMOS</name>
<feature type="region of interest" description="Disordered" evidence="4">
    <location>
        <begin position="273"/>
        <end position="295"/>
    </location>
</feature>
<dbReference type="Proteomes" id="UP000219338">
    <property type="component" value="Unassembled WGS sequence"/>
</dbReference>
<dbReference type="PANTHER" id="PTHR24346">
    <property type="entry name" value="MAP/MICROTUBULE AFFINITY-REGULATING KINASE"/>
    <property type="match status" value="1"/>
</dbReference>
<dbReference type="PROSITE" id="PS00108">
    <property type="entry name" value="PROTEIN_KINASE_ST"/>
    <property type="match status" value="1"/>
</dbReference>
<dbReference type="Gene3D" id="1.10.510.10">
    <property type="entry name" value="Transferase(Phosphotransferase) domain 1"/>
    <property type="match status" value="1"/>
</dbReference>
<organism evidence="6 7">
    <name type="scientific">Armillaria ostoyae</name>
    <name type="common">Armillaria root rot fungus</name>
    <dbReference type="NCBI Taxonomy" id="47428"/>
    <lineage>
        <taxon>Eukaryota</taxon>
        <taxon>Fungi</taxon>
        <taxon>Dikarya</taxon>
        <taxon>Basidiomycota</taxon>
        <taxon>Agaricomycotina</taxon>
        <taxon>Agaricomycetes</taxon>
        <taxon>Agaricomycetidae</taxon>
        <taxon>Agaricales</taxon>
        <taxon>Marasmiineae</taxon>
        <taxon>Physalacriaceae</taxon>
        <taxon>Armillaria</taxon>
    </lineage>
</organism>
<dbReference type="GO" id="GO:0005634">
    <property type="term" value="C:nucleus"/>
    <property type="evidence" value="ECO:0007669"/>
    <property type="project" value="TreeGrafter"/>
</dbReference>
<evidence type="ECO:0000259" key="5">
    <source>
        <dbReference type="PROSITE" id="PS50011"/>
    </source>
</evidence>
<dbReference type="Gene3D" id="3.30.200.20">
    <property type="entry name" value="Phosphorylase Kinase, domain 1"/>
    <property type="match status" value="1"/>
</dbReference>
<feature type="compositionally biased region" description="Pro residues" evidence="4">
    <location>
        <begin position="39"/>
        <end position="49"/>
    </location>
</feature>
<dbReference type="PROSITE" id="PS00107">
    <property type="entry name" value="PROTEIN_KINASE_ATP"/>
    <property type="match status" value="1"/>
</dbReference>
<evidence type="ECO:0000256" key="2">
    <source>
        <dbReference type="ARBA" id="ARBA00022840"/>
    </source>
</evidence>
<sequence length="648" mass="70731">MVVASEQDAEIVTSQEFRNPRGREPGSPGVSLHRKSPAKPRPSSAPPPRRYLLRLFSHTIRIKANIFSLSMLSAPPQLDLAFDSEEWTPQLPARLYRAASVGSWGVTSIGRGFDWDQNEDTSDSLFSQKGSPQQKIDSLPQKETLRQPVYEPSLPRADESSLGRRTPNGVSQDSAKVMRVVTNVTPIPSSMLTSTLSTEPSVYSRSSSPLLSTTPGSSKFPTPSRSPTAPQPRRRSSQQRVSLIAGRVSIAPIEPPSPPPILQRSLNRAGSTSSLLSVASSTRAPSPARSSEESFLGERNISEFHIEGEIGRGAYGLVKRAREILDDGSLGPPLVIKQVIKSRILADCWKKHPKHGTIPIEIYVMSAISNTSYVLPPKRPWDPRRSNSLTCTHSPEESGSDADDWLEGKTVKGHPNICPLLDFFEDSHYYYLVLPSSTPEHRADEPSPPSDLFDLVESYPHGLPPSSVRTYLGQIADALCFLHSHGIVHRDVKDENVVLGPHGSCILIDFGSSGLVKKHGWDSFSGTLDYAGPEILRGERYQGKEQDVWAFGVVAYVLLVGECPFMTAAEAQEGLDSPFASASMALDERCGEERETYGEEQDGGGALGDAAALVRACLRLQVSARPTFEKILQSRFLAGNGGWMTCDP</sequence>
<dbReference type="SUPFAM" id="SSF56112">
    <property type="entry name" value="Protein kinase-like (PK-like)"/>
    <property type="match status" value="1"/>
</dbReference>
<dbReference type="STRING" id="47428.A0A284RAD0"/>
<feature type="region of interest" description="Disordered" evidence="4">
    <location>
        <begin position="119"/>
        <end position="177"/>
    </location>
</feature>
<proteinExistence type="predicted"/>